<dbReference type="Proteomes" id="UP000092993">
    <property type="component" value="Unassembled WGS sequence"/>
</dbReference>
<organism evidence="1 2">
    <name type="scientific">Grifola frondosa</name>
    <name type="common">Maitake</name>
    <name type="synonym">Polyporus frondosus</name>
    <dbReference type="NCBI Taxonomy" id="5627"/>
    <lineage>
        <taxon>Eukaryota</taxon>
        <taxon>Fungi</taxon>
        <taxon>Dikarya</taxon>
        <taxon>Basidiomycota</taxon>
        <taxon>Agaricomycotina</taxon>
        <taxon>Agaricomycetes</taxon>
        <taxon>Polyporales</taxon>
        <taxon>Grifolaceae</taxon>
        <taxon>Grifola</taxon>
    </lineage>
</organism>
<evidence type="ECO:0000313" key="2">
    <source>
        <dbReference type="Proteomes" id="UP000092993"/>
    </source>
</evidence>
<keyword evidence="2" id="KW-1185">Reference proteome</keyword>
<gene>
    <name evidence="1" type="ORF">A0H81_03801</name>
</gene>
<comment type="caution">
    <text evidence="1">The sequence shown here is derived from an EMBL/GenBank/DDBJ whole genome shotgun (WGS) entry which is preliminary data.</text>
</comment>
<proteinExistence type="predicted"/>
<evidence type="ECO:0000313" key="1">
    <source>
        <dbReference type="EMBL" id="OBZ77032.1"/>
    </source>
</evidence>
<name>A0A1C7MJJ1_GRIFR</name>
<dbReference type="AlphaFoldDB" id="A0A1C7MJJ1"/>
<dbReference type="EMBL" id="LUGG01000003">
    <property type="protein sequence ID" value="OBZ77032.1"/>
    <property type="molecule type" value="Genomic_DNA"/>
</dbReference>
<reference evidence="1 2" key="1">
    <citation type="submission" date="2016-03" db="EMBL/GenBank/DDBJ databases">
        <title>Whole genome sequencing of Grifola frondosa 9006-11.</title>
        <authorList>
            <person name="Min B."/>
            <person name="Park H."/>
            <person name="Kim J.-G."/>
            <person name="Cho H."/>
            <person name="Oh Y.-L."/>
            <person name="Kong W.-S."/>
            <person name="Choi I.-G."/>
        </authorList>
    </citation>
    <scope>NUCLEOTIDE SEQUENCE [LARGE SCALE GENOMIC DNA]</scope>
    <source>
        <strain evidence="1 2">9006-11</strain>
    </source>
</reference>
<protein>
    <submittedName>
        <fullName evidence="1">Uncharacterized protein</fullName>
    </submittedName>
</protein>
<accession>A0A1C7MJJ1</accession>
<sequence>MARAITLDALWNQAPTRPNPGEARAGYPVERRPDGYTYTISRQGRHFKWKALTTNPLVNPAAPPIDWTRIDMSSQVYLLQKVTWTANGKTIEILRGTPCTIKRLASRVGSQQGPRIPINADSGCTAAF</sequence>